<dbReference type="KEGG" id="ndi:NDAI_0E04810"/>
<evidence type="ECO:0000313" key="3">
    <source>
        <dbReference type="Proteomes" id="UP000000689"/>
    </source>
</evidence>
<feature type="compositionally biased region" description="Polar residues" evidence="1">
    <location>
        <begin position="180"/>
        <end position="194"/>
    </location>
</feature>
<feature type="compositionally biased region" description="Polar residues" evidence="1">
    <location>
        <begin position="480"/>
        <end position="491"/>
    </location>
</feature>
<dbReference type="OMA" id="VRNTANH"/>
<organism evidence="2 3">
    <name type="scientific">Naumovozyma dairenensis (strain ATCC 10597 / BCRC 20456 / CBS 421 / NBRC 0211 / NRRL Y-12639)</name>
    <name type="common">Saccharomyces dairenensis</name>
    <dbReference type="NCBI Taxonomy" id="1071378"/>
    <lineage>
        <taxon>Eukaryota</taxon>
        <taxon>Fungi</taxon>
        <taxon>Dikarya</taxon>
        <taxon>Ascomycota</taxon>
        <taxon>Saccharomycotina</taxon>
        <taxon>Saccharomycetes</taxon>
        <taxon>Saccharomycetales</taxon>
        <taxon>Saccharomycetaceae</taxon>
        <taxon>Naumovozyma</taxon>
    </lineage>
</organism>
<accession>G0WAM5</accession>
<dbReference type="RefSeq" id="XP_003670541.1">
    <property type="nucleotide sequence ID" value="XM_003670493.1"/>
</dbReference>
<gene>
    <name evidence="2" type="primary">NDAI0E04810</name>
    <name evidence="2" type="ordered locus">NDAI_0E04810</name>
</gene>
<feature type="compositionally biased region" description="Low complexity" evidence="1">
    <location>
        <begin position="142"/>
        <end position="152"/>
    </location>
</feature>
<dbReference type="AlphaFoldDB" id="G0WAM5"/>
<dbReference type="EMBL" id="HE580271">
    <property type="protein sequence ID" value="CCD25298.1"/>
    <property type="molecule type" value="Genomic_DNA"/>
</dbReference>
<feature type="region of interest" description="Disordered" evidence="1">
    <location>
        <begin position="1"/>
        <end position="23"/>
    </location>
</feature>
<dbReference type="InterPro" id="IPR007147">
    <property type="entry name" value="TF_Vhr"/>
</dbReference>
<evidence type="ECO:0000313" key="2">
    <source>
        <dbReference type="EMBL" id="CCD25298.1"/>
    </source>
</evidence>
<reference evidence="2 3" key="1">
    <citation type="journal article" date="2011" name="Proc. Natl. Acad. Sci. U.S.A.">
        <title>Evolutionary erosion of yeast sex chromosomes by mating-type switching accidents.</title>
        <authorList>
            <person name="Gordon J.L."/>
            <person name="Armisen D."/>
            <person name="Proux-Wera E."/>
            <person name="Oheigeartaigh S.S."/>
            <person name="Byrne K.P."/>
            <person name="Wolfe K.H."/>
        </authorList>
    </citation>
    <scope>NUCLEOTIDE SEQUENCE [LARGE SCALE GENOMIC DNA]</scope>
    <source>
        <strain evidence="3">ATCC 10597 / BCRC 20456 / CBS 421 / NBRC 0211 / NRRL Y-12639</strain>
    </source>
</reference>
<proteinExistence type="predicted"/>
<keyword evidence="3" id="KW-1185">Reference proteome</keyword>
<feature type="region of interest" description="Disordered" evidence="1">
    <location>
        <begin position="480"/>
        <end position="501"/>
    </location>
</feature>
<evidence type="ECO:0000256" key="1">
    <source>
        <dbReference type="SAM" id="MobiDB-lite"/>
    </source>
</evidence>
<dbReference type="Pfam" id="PF04001">
    <property type="entry name" value="Vhr1"/>
    <property type="match status" value="1"/>
</dbReference>
<dbReference type="GeneID" id="11499047"/>
<feature type="region of interest" description="Disordered" evidence="1">
    <location>
        <begin position="139"/>
        <end position="196"/>
    </location>
</feature>
<dbReference type="STRING" id="1071378.G0WAM5"/>
<name>G0WAM5_NAUDC</name>
<dbReference type="OrthoDB" id="4089008at2759"/>
<dbReference type="HOGENOM" id="CLU_006698_2_1_1"/>
<protein>
    <recommendedName>
        <fullName evidence="4">Transcription factor VHR1</fullName>
    </recommendedName>
</protein>
<evidence type="ECO:0008006" key="4">
    <source>
        <dbReference type="Google" id="ProtNLM"/>
    </source>
</evidence>
<sequence length="550" mass="60623">MTETTNFVSMPSVTPTPQLNKNHKITKLSGKGTTHKIREQLNFTDERKWKQFSSRRLELIDRFGLSQRKASEQDDNIKQIATLLRSEFGYSSLYANEFEKLVTAAVQSVRRNRKRSKKKNTLYPFKTYSQDELANLEEVAKNSNSSSGSGSSTYGSDDESNRSDQDTFQTPLPNIKKEASSTLPTPPNTSNITVSVPPEHCNKTVLSPAQSTAMTIKPCQTPLPSVKDALSSIPMSSNIVKPRMAESVTPVSSLPVSNSQESMNTTITNLINYSKQFSIDSKYSSASSSSVSDITADDVPIFLKKKLFNQIHRSRTCLTLVDNNKNLILENNFVNLENLGEMSVKASTSFVLERYFGNLGQSAITNMISITSSTEYYATISSSLFSSIFASSIISKDHQIKLLYLIMGSIVKDFGFDSILYPLNEVIHHILLNYNNKSNEASIKTEKSVKPLTLEPTNNNKLNGLSILSAVSLHASSPETAKQQAANSTLPRASIPLSSTSSLETSSLDSIMNRITKNSKTVSNSPFLTVRKSFENGTLPQPKPLLGNSN</sequence>
<feature type="compositionally biased region" description="Polar residues" evidence="1">
    <location>
        <begin position="1"/>
        <end position="20"/>
    </location>
</feature>
<dbReference type="eggNOG" id="ENOG502QVE1">
    <property type="taxonomic scope" value="Eukaryota"/>
</dbReference>
<dbReference type="Proteomes" id="UP000000689">
    <property type="component" value="Chromosome 5"/>
</dbReference>